<organism evidence="2">
    <name type="scientific">Physcomitrium patens</name>
    <name type="common">Spreading-leaved earth moss</name>
    <name type="synonym">Physcomitrella patens</name>
    <dbReference type="NCBI Taxonomy" id="3218"/>
    <lineage>
        <taxon>Eukaryota</taxon>
        <taxon>Viridiplantae</taxon>
        <taxon>Streptophyta</taxon>
        <taxon>Embryophyta</taxon>
        <taxon>Bryophyta</taxon>
        <taxon>Bryophytina</taxon>
        <taxon>Bryopsida</taxon>
        <taxon>Funariidae</taxon>
        <taxon>Funariales</taxon>
        <taxon>Funariaceae</taxon>
        <taxon>Physcomitrium</taxon>
    </lineage>
</organism>
<accession>A0A2K1KZQ5</accession>
<reference evidence="2 4" key="2">
    <citation type="journal article" date="2018" name="Plant J.">
        <title>The Physcomitrella patens chromosome-scale assembly reveals moss genome structure and evolution.</title>
        <authorList>
            <person name="Lang D."/>
            <person name="Ullrich K.K."/>
            <person name="Murat F."/>
            <person name="Fuchs J."/>
            <person name="Jenkins J."/>
            <person name="Haas F.B."/>
            <person name="Piednoel M."/>
            <person name="Gundlach H."/>
            <person name="Van Bel M."/>
            <person name="Meyberg R."/>
            <person name="Vives C."/>
            <person name="Morata J."/>
            <person name="Symeonidi A."/>
            <person name="Hiss M."/>
            <person name="Muchero W."/>
            <person name="Kamisugi Y."/>
            <person name="Saleh O."/>
            <person name="Blanc G."/>
            <person name="Decker E.L."/>
            <person name="van Gessel N."/>
            <person name="Grimwood J."/>
            <person name="Hayes R.D."/>
            <person name="Graham S.W."/>
            <person name="Gunter L.E."/>
            <person name="McDaniel S.F."/>
            <person name="Hoernstein S.N.W."/>
            <person name="Larsson A."/>
            <person name="Li F.W."/>
            <person name="Perroud P.F."/>
            <person name="Phillips J."/>
            <person name="Ranjan P."/>
            <person name="Rokshar D.S."/>
            <person name="Rothfels C.J."/>
            <person name="Schneider L."/>
            <person name="Shu S."/>
            <person name="Stevenson D.W."/>
            <person name="Thummler F."/>
            <person name="Tillich M."/>
            <person name="Villarreal Aguilar J.C."/>
            <person name="Widiez T."/>
            <person name="Wong G.K."/>
            <person name="Wymore A."/>
            <person name="Zhang Y."/>
            <person name="Zimmer A.D."/>
            <person name="Quatrano R.S."/>
            <person name="Mayer K.F.X."/>
            <person name="Goodstein D."/>
            <person name="Casacuberta J.M."/>
            <person name="Vandepoele K."/>
            <person name="Reski R."/>
            <person name="Cuming A.C."/>
            <person name="Tuskan G.A."/>
            <person name="Maumus F."/>
            <person name="Salse J."/>
            <person name="Schmutz J."/>
            <person name="Rensing S.A."/>
        </authorList>
    </citation>
    <scope>NUCLEOTIDE SEQUENCE [LARGE SCALE GENOMIC DNA]</scope>
    <source>
        <strain evidence="3 4">cv. Gransden 2004</strain>
    </source>
</reference>
<dbReference type="InParanoid" id="A0A2K1KZQ5"/>
<evidence type="ECO:0000313" key="2">
    <source>
        <dbReference type="EMBL" id="PNR59258.1"/>
    </source>
</evidence>
<dbReference type="AlphaFoldDB" id="A0A2K1KZQ5"/>
<reference evidence="3" key="3">
    <citation type="submission" date="2020-12" db="UniProtKB">
        <authorList>
            <consortium name="EnsemblPlants"/>
        </authorList>
    </citation>
    <scope>IDENTIFICATION</scope>
</reference>
<keyword evidence="4" id="KW-1185">Reference proteome</keyword>
<reference evidence="2 4" key="1">
    <citation type="journal article" date="2008" name="Science">
        <title>The Physcomitrella genome reveals evolutionary insights into the conquest of land by plants.</title>
        <authorList>
            <person name="Rensing S."/>
            <person name="Lang D."/>
            <person name="Zimmer A."/>
            <person name="Terry A."/>
            <person name="Salamov A."/>
            <person name="Shapiro H."/>
            <person name="Nishiyama T."/>
            <person name="Perroud P.-F."/>
            <person name="Lindquist E."/>
            <person name="Kamisugi Y."/>
            <person name="Tanahashi T."/>
            <person name="Sakakibara K."/>
            <person name="Fujita T."/>
            <person name="Oishi K."/>
            <person name="Shin-I T."/>
            <person name="Kuroki Y."/>
            <person name="Toyoda A."/>
            <person name="Suzuki Y."/>
            <person name="Hashimoto A."/>
            <person name="Yamaguchi K."/>
            <person name="Sugano A."/>
            <person name="Kohara Y."/>
            <person name="Fujiyama A."/>
            <person name="Anterola A."/>
            <person name="Aoki S."/>
            <person name="Ashton N."/>
            <person name="Barbazuk W.B."/>
            <person name="Barker E."/>
            <person name="Bennetzen J."/>
            <person name="Bezanilla M."/>
            <person name="Blankenship R."/>
            <person name="Cho S.H."/>
            <person name="Dutcher S."/>
            <person name="Estelle M."/>
            <person name="Fawcett J.A."/>
            <person name="Gundlach H."/>
            <person name="Hanada K."/>
            <person name="Heyl A."/>
            <person name="Hicks K.A."/>
            <person name="Hugh J."/>
            <person name="Lohr M."/>
            <person name="Mayer K."/>
            <person name="Melkozernov A."/>
            <person name="Murata T."/>
            <person name="Nelson D."/>
            <person name="Pils B."/>
            <person name="Prigge M."/>
            <person name="Reiss B."/>
            <person name="Renner T."/>
            <person name="Rombauts S."/>
            <person name="Rushton P."/>
            <person name="Sanderfoot A."/>
            <person name="Schween G."/>
            <person name="Shiu S.-H."/>
            <person name="Stueber K."/>
            <person name="Theodoulou F.L."/>
            <person name="Tu H."/>
            <person name="Van de Peer Y."/>
            <person name="Verrier P.J."/>
            <person name="Waters E."/>
            <person name="Wood A."/>
            <person name="Yang L."/>
            <person name="Cove D."/>
            <person name="Cuming A."/>
            <person name="Hasebe M."/>
            <person name="Lucas S."/>
            <person name="Mishler D.B."/>
            <person name="Reski R."/>
            <person name="Grigoriev I."/>
            <person name="Quatrano R.S."/>
            <person name="Boore J.L."/>
        </authorList>
    </citation>
    <scope>NUCLEOTIDE SEQUENCE [LARGE SCALE GENOMIC DNA]</scope>
    <source>
        <strain evidence="3 4">cv. Gransden 2004</strain>
    </source>
</reference>
<proteinExistence type="predicted"/>
<dbReference type="Gramene" id="Pp3c2_1700V3.2">
    <property type="protein sequence ID" value="Pp3c2_1700V3.2"/>
    <property type="gene ID" value="Pp3c2_1700"/>
</dbReference>
<dbReference type="EnsemblPlants" id="Pp3c2_1700V3.1">
    <property type="protein sequence ID" value="Pp3c2_1700V3.1"/>
    <property type="gene ID" value="Pp3c2_1700"/>
</dbReference>
<feature type="compositionally biased region" description="Basic and acidic residues" evidence="1">
    <location>
        <begin position="16"/>
        <end position="29"/>
    </location>
</feature>
<protein>
    <submittedName>
        <fullName evidence="2 3">Uncharacterized protein</fullName>
    </submittedName>
</protein>
<evidence type="ECO:0000313" key="4">
    <source>
        <dbReference type="Proteomes" id="UP000006727"/>
    </source>
</evidence>
<name>A0A2K1KZQ5_PHYPA</name>
<dbReference type="EnsemblPlants" id="Pp3c2_1700V3.2">
    <property type="protein sequence ID" value="Pp3c2_1700V3.2"/>
    <property type="gene ID" value="Pp3c2_1700"/>
</dbReference>
<feature type="region of interest" description="Disordered" evidence="1">
    <location>
        <begin position="13"/>
        <end position="36"/>
    </location>
</feature>
<dbReference type="Proteomes" id="UP000006727">
    <property type="component" value="Chromosome 2"/>
</dbReference>
<gene>
    <name evidence="2" type="ORF">PHYPA_002049</name>
</gene>
<dbReference type="EMBL" id="ABEU02000002">
    <property type="protein sequence ID" value="PNR59258.1"/>
    <property type="molecule type" value="Genomic_DNA"/>
</dbReference>
<evidence type="ECO:0000256" key="1">
    <source>
        <dbReference type="SAM" id="MobiDB-lite"/>
    </source>
</evidence>
<dbReference type="Gramene" id="Pp3c2_1700V3.1">
    <property type="protein sequence ID" value="Pp3c2_1700V3.1"/>
    <property type="gene ID" value="Pp3c2_1700"/>
</dbReference>
<sequence length="109" mass="12404">MGLRSCFLEQLVSSRSRGEGPVDESEKGDVSMPLGNQETMRTVVRLNYHSKCKRNHVPKKADLRLRFSWSPACSTISALPTALPSELHLRSRSIDERHLLLTFILIIMR</sequence>
<evidence type="ECO:0000313" key="3">
    <source>
        <dbReference type="EnsemblPlants" id="Pp3c2_1700V3.1"/>
    </source>
</evidence>